<dbReference type="InterPro" id="IPR046887">
    <property type="entry name" value="RsmE_PUA-like"/>
</dbReference>
<accession>A0A0S6UFT1</accession>
<evidence type="ECO:0000256" key="1">
    <source>
        <dbReference type="ARBA" id="ARBA00004496"/>
    </source>
</evidence>
<evidence type="ECO:0000259" key="14">
    <source>
        <dbReference type="Pfam" id="PF20260"/>
    </source>
</evidence>
<dbReference type="PANTHER" id="PTHR30027:SF3">
    <property type="entry name" value="16S RRNA (URACIL(1498)-N(3))-METHYLTRANSFERASE"/>
    <property type="match status" value="1"/>
</dbReference>
<sequence>MSRMAHHFFLPIVVAPGETVLLEGENAHHAIRVLRLRQGESITLADSNGQGYRAEIVAITEGRVAAAIKDPLDSPEPRVRVTLYQGWPKGDKMDLIIEKCTELGVDRIVVLATERSIPRPDQQTCARRRERWQQKAHAAARQSRRHRIPVVDGPLGLAEALVKLRPDTLLLVPWEEERTRDLKSILATVPADRELALLIGPEGGLSRAEVDLACRFGGLPLTLGPRILRTETAGLACLAAIMYAMGELG</sequence>
<evidence type="ECO:0000256" key="9">
    <source>
        <dbReference type="ARBA" id="ARBA00022691"/>
    </source>
</evidence>
<dbReference type="PIRSF" id="PIRSF015601">
    <property type="entry name" value="MTase_slr0722"/>
    <property type="match status" value="1"/>
</dbReference>
<evidence type="ECO:0000256" key="4">
    <source>
        <dbReference type="ARBA" id="ARBA00013673"/>
    </source>
</evidence>
<dbReference type="SUPFAM" id="SSF88697">
    <property type="entry name" value="PUA domain-like"/>
    <property type="match status" value="1"/>
</dbReference>
<dbReference type="InterPro" id="IPR046886">
    <property type="entry name" value="RsmE_MTase_dom"/>
</dbReference>
<feature type="domain" description="Ribosomal RNA small subunit methyltransferase E PUA-like" evidence="14">
    <location>
        <begin position="22"/>
        <end position="66"/>
    </location>
</feature>
<dbReference type="GO" id="GO:0005737">
    <property type="term" value="C:cytoplasm"/>
    <property type="evidence" value="ECO:0007669"/>
    <property type="project" value="UniProtKB-SubCell"/>
</dbReference>
<proteinExistence type="inferred from homology"/>
<evidence type="ECO:0000313" key="15">
    <source>
        <dbReference type="EMBL" id="GAF26316.1"/>
    </source>
</evidence>
<evidence type="ECO:0000256" key="7">
    <source>
        <dbReference type="ARBA" id="ARBA00022603"/>
    </source>
</evidence>
<keyword evidence="7 12" id="KW-0489">Methyltransferase</keyword>
<dbReference type="NCBIfam" id="TIGR00046">
    <property type="entry name" value="RsmE family RNA methyltransferase"/>
    <property type="match status" value="1"/>
</dbReference>
<dbReference type="Pfam" id="PF04452">
    <property type="entry name" value="Methyltrans_RNA"/>
    <property type="match status" value="1"/>
</dbReference>
<dbReference type="InterPro" id="IPR006700">
    <property type="entry name" value="RsmE"/>
</dbReference>
<evidence type="ECO:0000256" key="6">
    <source>
        <dbReference type="ARBA" id="ARBA00022552"/>
    </source>
</evidence>
<dbReference type="GO" id="GO:0070042">
    <property type="term" value="F:rRNA (uridine-N3-)-methyltransferase activity"/>
    <property type="evidence" value="ECO:0007669"/>
    <property type="project" value="TreeGrafter"/>
</dbReference>
<keyword evidence="5 12" id="KW-0963">Cytoplasm</keyword>
<comment type="function">
    <text evidence="10 12">Specifically methylates the N3 position of the uracil ring of uridine 1498 (m3U1498) in 16S rRNA. Acts on the fully assembled 30S ribosomal subunit.</text>
</comment>
<keyword evidence="6 12" id="KW-0698">rRNA processing</keyword>
<dbReference type="InterPro" id="IPR015947">
    <property type="entry name" value="PUA-like_sf"/>
</dbReference>
<dbReference type="AlphaFoldDB" id="A0A0S6UFT1"/>
<dbReference type="EC" id="2.1.1.193" evidence="3 12"/>
<evidence type="ECO:0000256" key="3">
    <source>
        <dbReference type="ARBA" id="ARBA00012328"/>
    </source>
</evidence>
<dbReference type="CDD" id="cd18084">
    <property type="entry name" value="RsmE-like"/>
    <property type="match status" value="1"/>
</dbReference>
<comment type="similarity">
    <text evidence="2 12">Belongs to the RNA methyltransferase RsmE family.</text>
</comment>
<evidence type="ECO:0000256" key="12">
    <source>
        <dbReference type="PIRNR" id="PIRNR015601"/>
    </source>
</evidence>
<comment type="subcellular location">
    <subcellularLocation>
        <location evidence="1 12">Cytoplasm</location>
    </subcellularLocation>
</comment>
<dbReference type="Pfam" id="PF20260">
    <property type="entry name" value="PUA_4"/>
    <property type="match status" value="1"/>
</dbReference>
<dbReference type="NCBIfam" id="NF008692">
    <property type="entry name" value="PRK11713.1-5"/>
    <property type="match status" value="1"/>
</dbReference>
<reference evidence="15" key="1">
    <citation type="journal article" date="2014" name="Gene">
        <title>Genome-guided analysis of transformation efficiency and carbon dioxide assimilation by Moorella thermoacetica Y72.</title>
        <authorList>
            <person name="Tsukahara K."/>
            <person name="Kita A."/>
            <person name="Nakashimada Y."/>
            <person name="Hoshino T."/>
            <person name="Murakami K."/>
        </authorList>
    </citation>
    <scope>NUCLEOTIDE SEQUENCE [LARGE SCALE GENOMIC DNA]</scope>
    <source>
        <strain evidence="15">Y72</strain>
    </source>
</reference>
<comment type="catalytic activity">
    <reaction evidence="11 12">
        <text>uridine(1498) in 16S rRNA + S-adenosyl-L-methionine = N(3)-methyluridine(1498) in 16S rRNA + S-adenosyl-L-homocysteine + H(+)</text>
        <dbReference type="Rhea" id="RHEA:42920"/>
        <dbReference type="Rhea" id="RHEA-COMP:10283"/>
        <dbReference type="Rhea" id="RHEA-COMP:10284"/>
        <dbReference type="ChEBI" id="CHEBI:15378"/>
        <dbReference type="ChEBI" id="CHEBI:57856"/>
        <dbReference type="ChEBI" id="CHEBI:59789"/>
        <dbReference type="ChEBI" id="CHEBI:65315"/>
        <dbReference type="ChEBI" id="CHEBI:74502"/>
        <dbReference type="EC" id="2.1.1.193"/>
    </reaction>
</comment>
<evidence type="ECO:0000256" key="11">
    <source>
        <dbReference type="ARBA" id="ARBA00047944"/>
    </source>
</evidence>
<evidence type="ECO:0000256" key="5">
    <source>
        <dbReference type="ARBA" id="ARBA00022490"/>
    </source>
</evidence>
<dbReference type="InterPro" id="IPR029028">
    <property type="entry name" value="Alpha/beta_knot_MTases"/>
</dbReference>
<keyword evidence="9 12" id="KW-0949">S-adenosyl-L-methionine</keyword>
<gene>
    <name evidence="15" type="ORF">MTY_1655</name>
</gene>
<dbReference type="Gene3D" id="3.40.1280.10">
    <property type="match status" value="1"/>
</dbReference>
<dbReference type="GO" id="GO:0070475">
    <property type="term" value="P:rRNA base methylation"/>
    <property type="evidence" value="ECO:0007669"/>
    <property type="project" value="TreeGrafter"/>
</dbReference>
<evidence type="ECO:0000256" key="2">
    <source>
        <dbReference type="ARBA" id="ARBA00005528"/>
    </source>
</evidence>
<evidence type="ECO:0000259" key="13">
    <source>
        <dbReference type="Pfam" id="PF04452"/>
    </source>
</evidence>
<name>A0A0S6UFT1_NEOTH</name>
<protein>
    <recommendedName>
        <fullName evidence="4 12">Ribosomal RNA small subunit methyltransferase E</fullName>
        <ecNumber evidence="3 12">2.1.1.193</ecNumber>
    </recommendedName>
</protein>
<evidence type="ECO:0000256" key="8">
    <source>
        <dbReference type="ARBA" id="ARBA00022679"/>
    </source>
</evidence>
<dbReference type="Proteomes" id="UP000063718">
    <property type="component" value="Unassembled WGS sequence"/>
</dbReference>
<dbReference type="InterPro" id="IPR029026">
    <property type="entry name" value="tRNA_m1G_MTases_N"/>
</dbReference>
<dbReference type="SUPFAM" id="SSF75217">
    <property type="entry name" value="alpha/beta knot"/>
    <property type="match status" value="1"/>
</dbReference>
<organism evidence="15">
    <name type="scientific">Moorella thermoacetica Y72</name>
    <dbReference type="NCBI Taxonomy" id="1325331"/>
    <lineage>
        <taxon>Bacteria</taxon>
        <taxon>Bacillati</taxon>
        <taxon>Bacillota</taxon>
        <taxon>Clostridia</taxon>
        <taxon>Neomoorellales</taxon>
        <taxon>Neomoorellaceae</taxon>
        <taxon>Neomoorella</taxon>
    </lineage>
</organism>
<keyword evidence="8 12" id="KW-0808">Transferase</keyword>
<evidence type="ECO:0000256" key="10">
    <source>
        <dbReference type="ARBA" id="ARBA00025699"/>
    </source>
</evidence>
<dbReference type="EMBL" id="DF238840">
    <property type="protein sequence ID" value="GAF26316.1"/>
    <property type="molecule type" value="Genomic_DNA"/>
</dbReference>
<dbReference type="PANTHER" id="PTHR30027">
    <property type="entry name" value="RIBOSOMAL RNA SMALL SUBUNIT METHYLTRANSFERASE E"/>
    <property type="match status" value="1"/>
</dbReference>
<feature type="domain" description="Ribosomal RNA small subunit methyltransferase E methyltransferase" evidence="13">
    <location>
        <begin position="76"/>
        <end position="242"/>
    </location>
</feature>